<keyword evidence="1" id="KW-0614">Plasmid</keyword>
<sequence>MVNCQIEPVIVWLTSRLSKVYAEGMRTKVEKDMGFRHMLAGYGNLKSLHRFAVFINEG</sequence>
<dbReference type="EMBL" id="CP000845">
    <property type="protein sequence ID" value="ABW33384.1"/>
    <property type="molecule type" value="Genomic_DNA"/>
</dbReference>
<protein>
    <recommendedName>
        <fullName evidence="3">Transposase</fullName>
    </recommendedName>
</protein>
<keyword evidence="2" id="KW-1185">Reference proteome</keyword>
<dbReference type="AlphaFoldDB" id="A8ZQU8"/>
<geneLocation type="plasmid" evidence="1 2">
    <name>pREB8</name>
</geneLocation>
<evidence type="ECO:0000313" key="2">
    <source>
        <dbReference type="Proteomes" id="UP000000268"/>
    </source>
</evidence>
<gene>
    <name evidence="1" type="ordered locus">AM1_H0034</name>
</gene>
<name>A8ZQU8_ACAM1</name>
<proteinExistence type="predicted"/>
<dbReference type="KEGG" id="amr:AM1_H0034"/>
<dbReference type="HOGENOM" id="CLU_2968673_0_0_3"/>
<accession>A8ZQU8</accession>
<reference evidence="1 2" key="1">
    <citation type="journal article" date="2008" name="Proc. Natl. Acad. Sci. U.S.A.">
        <title>Niche adaptation and genome expansion in the chlorophyll d-producing cyanobacterium Acaryochloris marina.</title>
        <authorList>
            <person name="Swingley W.D."/>
            <person name="Chen M."/>
            <person name="Cheung P.C."/>
            <person name="Conrad A.L."/>
            <person name="Dejesa L.C."/>
            <person name="Hao J."/>
            <person name="Honchak B.M."/>
            <person name="Karbach L.E."/>
            <person name="Kurdoglu A."/>
            <person name="Lahiri S."/>
            <person name="Mastrian S.D."/>
            <person name="Miyashita H."/>
            <person name="Page L."/>
            <person name="Ramakrishna P."/>
            <person name="Satoh S."/>
            <person name="Sattley W.M."/>
            <person name="Shimada Y."/>
            <person name="Taylor H.L."/>
            <person name="Tomo T."/>
            <person name="Tsuchiya T."/>
            <person name="Wang Z.T."/>
            <person name="Raymond J."/>
            <person name="Mimuro M."/>
            <person name="Blankenship R.E."/>
            <person name="Touchman J.W."/>
        </authorList>
    </citation>
    <scope>NUCLEOTIDE SEQUENCE [LARGE SCALE GENOMIC DNA]</scope>
    <source>
        <strain evidence="2">MBIC 11017</strain>
        <plasmid evidence="2">Plasmid pREB8</plasmid>
    </source>
</reference>
<evidence type="ECO:0008006" key="3">
    <source>
        <dbReference type="Google" id="ProtNLM"/>
    </source>
</evidence>
<dbReference type="Proteomes" id="UP000000268">
    <property type="component" value="Plasmid pREB8"/>
</dbReference>
<organism evidence="1 2">
    <name type="scientific">Acaryochloris marina (strain MBIC 11017)</name>
    <dbReference type="NCBI Taxonomy" id="329726"/>
    <lineage>
        <taxon>Bacteria</taxon>
        <taxon>Bacillati</taxon>
        <taxon>Cyanobacteriota</taxon>
        <taxon>Cyanophyceae</taxon>
        <taxon>Acaryochloridales</taxon>
        <taxon>Acaryochloridaceae</taxon>
        <taxon>Acaryochloris</taxon>
    </lineage>
</organism>
<evidence type="ECO:0000313" key="1">
    <source>
        <dbReference type="EMBL" id="ABW33384.1"/>
    </source>
</evidence>